<gene>
    <name evidence="3" type="primary">PGBD4</name>
</gene>
<protein>
    <submittedName>
        <fullName evidence="3">PiggyBac transposable element-derived protein 4</fullName>
    </submittedName>
</protein>
<reference evidence="3" key="1">
    <citation type="submission" date="2013-07" db="EMBL/GenBank/DDBJ databases">
        <title>Midgut Transcriptome Profiling of Anoplphora glabripennis, a Lignocellulose Degrading, Wood-Boring Cerambycid.</title>
        <authorList>
            <person name="Scully E.D."/>
            <person name="Hoover K."/>
            <person name="Carlson J.E."/>
            <person name="Tien M."/>
            <person name="Geib S.M."/>
        </authorList>
    </citation>
    <scope>NUCLEOTIDE SEQUENCE</scope>
</reference>
<proteinExistence type="predicted"/>
<organism evidence="3">
    <name type="scientific">Anoplophora glabripennis</name>
    <name type="common">Asian longhorn beetle</name>
    <name type="synonym">Anoplophora nobilis</name>
    <dbReference type="NCBI Taxonomy" id="217634"/>
    <lineage>
        <taxon>Eukaryota</taxon>
        <taxon>Metazoa</taxon>
        <taxon>Ecdysozoa</taxon>
        <taxon>Arthropoda</taxon>
        <taxon>Hexapoda</taxon>
        <taxon>Insecta</taxon>
        <taxon>Pterygota</taxon>
        <taxon>Neoptera</taxon>
        <taxon>Endopterygota</taxon>
        <taxon>Coleoptera</taxon>
        <taxon>Polyphaga</taxon>
        <taxon>Cucujiformia</taxon>
        <taxon>Chrysomeloidea</taxon>
        <taxon>Cerambycidae</taxon>
        <taxon>Lamiinae</taxon>
        <taxon>Lamiini</taxon>
        <taxon>Anoplophora</taxon>
    </lineage>
</organism>
<evidence type="ECO:0000313" key="3">
    <source>
        <dbReference type="EMBL" id="JAB62939.1"/>
    </source>
</evidence>
<dbReference type="Pfam" id="PF13843">
    <property type="entry name" value="DDE_Tnp_1_7"/>
    <property type="match status" value="1"/>
</dbReference>
<dbReference type="PANTHER" id="PTHR46599:SF3">
    <property type="entry name" value="PIGGYBAC TRANSPOSABLE ELEMENT-DERIVED PROTEIN 4"/>
    <property type="match status" value="1"/>
</dbReference>
<name>V5GG67_ANOGL</name>
<feature type="domain" description="PiggyBac transposable element-derived protein" evidence="2">
    <location>
        <begin position="216"/>
        <end position="570"/>
    </location>
</feature>
<evidence type="ECO:0000256" key="1">
    <source>
        <dbReference type="SAM" id="MobiDB-lite"/>
    </source>
</evidence>
<dbReference type="EMBL" id="GALX01005527">
    <property type="protein sequence ID" value="JAB62939.1"/>
    <property type="molecule type" value="Transcribed_RNA"/>
</dbReference>
<accession>V5GG67</accession>
<dbReference type="PANTHER" id="PTHR46599">
    <property type="entry name" value="PIGGYBAC TRANSPOSABLE ELEMENT-DERIVED PROTEIN 4"/>
    <property type="match status" value="1"/>
</dbReference>
<sequence>MKILQLAKKANVNQAQDIPRASSTVTSLVDYDGSETSSVSTLHNTSAQVVCHGGQDLPYQDLTGGTVIVPLEDVPTVPASLVDQTIQNDMTETVSLGHKKDSEKLSSTILFSNERKQDDRNEYYFSDETNEPFSSDDSVADRTYLPSTSSDDSAVSEDEVDFSFTTSNTNAGEFDCEEENEIDEIWKDIQEITAEYKFQGQSTSVINVDYTEIKEPIDAYNLFVSDEIIRMIYFETNRYAAQSQKNQVNNNSWTDTDTEELRDFFAIVIAMGLVPLPALHLYWSKDEIFANKFVSSIMPRDRFMTILKYLHFADNTFLSGSNRLYKIQPLINMLSSRFRDVLMPGKEIVIDESMIPFRGRLVFRQCIPNKTHKYGVKIYKLCTLEGYTHNFIIYTGKGTTTHEFPHAEFIVYKLLESLDEREGRILYADNFYYTVPLVKTLYGRKMMYCGTLGSNRKGIPKSFSKKLKKCEVYGQEYHKLRVIKWMDKRPVMMITSNPLHTDKLVETGKKNRNKDTVKKPQAVLDYNNAKKGVDLSDQMSSYFTVLRKSLKWYRKVAFELLFGTSVVNAWVVYKKATNSKISVLEFRKALATSLTQRKCTKEKGPKKSVHTFVKPEGSGRKSRKKCVGCYKKLRAILSSVEADRKTRKVISFCNGCDGNPGYCLDCFNEFHKN</sequence>
<evidence type="ECO:0000259" key="2">
    <source>
        <dbReference type="Pfam" id="PF13843"/>
    </source>
</evidence>
<feature type="region of interest" description="Disordered" evidence="1">
    <location>
        <begin position="120"/>
        <end position="159"/>
    </location>
</feature>
<dbReference type="InterPro" id="IPR029526">
    <property type="entry name" value="PGBD"/>
</dbReference>
<dbReference type="AlphaFoldDB" id="V5GG67"/>